<dbReference type="PROSITE" id="PS51704">
    <property type="entry name" value="GP_PDE"/>
    <property type="match status" value="1"/>
</dbReference>
<dbReference type="Gene3D" id="3.20.20.190">
    <property type="entry name" value="Phosphatidylinositol (PI) phosphodiesterase"/>
    <property type="match status" value="1"/>
</dbReference>
<feature type="domain" description="GP-PDE" evidence="2">
    <location>
        <begin position="30"/>
        <end position="277"/>
    </location>
</feature>
<dbReference type="Pfam" id="PF03009">
    <property type="entry name" value="GDPD"/>
    <property type="match status" value="1"/>
</dbReference>
<accession>A0A1C4WR49</accession>
<sequence length="292" mass="31279">MTDASAAPRAAVAGTRVDLVGRGPARGRTPDVVGHRGSSGLAPENTVPSFRLSRVHGADRIETDVQLSADGEPFLFHDDIATRTTDVEQVFPDRAGDPVTSFTWAELSRLDAGAYFAREFTGTRIPSLRDVALAAGPRTQVNVELKSPANSSGVEQVLADALRHDPAWRGLVARRHVVVSSFDSGSLRTFASLAPEVPVLQIGAIPDDATLAEWATWAAGVVTNHLRLAPEDVQRVRRAGLSLSVYTVNDPAQMRAMMALGVDAIITDFPDVLMRLRRDTGPAPTSRRASSD</sequence>
<name>A0A1C4WR49_MICVI</name>
<keyword evidence="4" id="KW-1185">Reference proteome</keyword>
<gene>
    <name evidence="3" type="ORF">GA0074695_2687</name>
</gene>
<dbReference type="SUPFAM" id="SSF51695">
    <property type="entry name" value="PLC-like phosphodiesterases"/>
    <property type="match status" value="1"/>
</dbReference>
<reference evidence="4" key="1">
    <citation type="submission" date="2016-06" db="EMBL/GenBank/DDBJ databases">
        <authorList>
            <person name="Varghese N."/>
            <person name="Submissions Spin"/>
        </authorList>
    </citation>
    <scope>NUCLEOTIDE SEQUENCE [LARGE SCALE GENOMIC DNA]</scope>
    <source>
        <strain evidence="4">DSM 43909</strain>
    </source>
</reference>
<dbReference type="InterPro" id="IPR017946">
    <property type="entry name" value="PLC-like_Pdiesterase_TIM-brl"/>
</dbReference>
<feature type="region of interest" description="Disordered" evidence="1">
    <location>
        <begin position="1"/>
        <end position="46"/>
    </location>
</feature>
<proteinExistence type="predicted"/>
<dbReference type="GO" id="GO:0008081">
    <property type="term" value="F:phosphoric diester hydrolase activity"/>
    <property type="evidence" value="ECO:0007669"/>
    <property type="project" value="InterPro"/>
</dbReference>
<dbReference type="PANTHER" id="PTHR46211">
    <property type="entry name" value="GLYCEROPHOSPHORYL DIESTER PHOSPHODIESTERASE"/>
    <property type="match status" value="1"/>
</dbReference>
<dbReference type="GO" id="GO:0006629">
    <property type="term" value="P:lipid metabolic process"/>
    <property type="evidence" value="ECO:0007669"/>
    <property type="project" value="InterPro"/>
</dbReference>
<protein>
    <submittedName>
        <fullName evidence="3">Glycerophosphoryl diester phosphodiesterase</fullName>
    </submittedName>
</protein>
<dbReference type="Proteomes" id="UP000198242">
    <property type="component" value="Chromosome I"/>
</dbReference>
<dbReference type="PANTHER" id="PTHR46211:SF1">
    <property type="entry name" value="GLYCEROPHOSPHODIESTER PHOSPHODIESTERASE, CYTOPLASMIC"/>
    <property type="match status" value="1"/>
</dbReference>
<evidence type="ECO:0000313" key="4">
    <source>
        <dbReference type="Proteomes" id="UP000198242"/>
    </source>
</evidence>
<evidence type="ECO:0000256" key="1">
    <source>
        <dbReference type="SAM" id="MobiDB-lite"/>
    </source>
</evidence>
<dbReference type="EMBL" id="LT607411">
    <property type="protein sequence ID" value="SCE98737.1"/>
    <property type="molecule type" value="Genomic_DNA"/>
</dbReference>
<evidence type="ECO:0000259" key="2">
    <source>
        <dbReference type="PROSITE" id="PS51704"/>
    </source>
</evidence>
<dbReference type="AlphaFoldDB" id="A0A1C4WR49"/>
<organism evidence="3 4">
    <name type="scientific">Micromonospora viridifaciens</name>
    <dbReference type="NCBI Taxonomy" id="1881"/>
    <lineage>
        <taxon>Bacteria</taxon>
        <taxon>Bacillati</taxon>
        <taxon>Actinomycetota</taxon>
        <taxon>Actinomycetes</taxon>
        <taxon>Micromonosporales</taxon>
        <taxon>Micromonosporaceae</taxon>
        <taxon>Micromonospora</taxon>
    </lineage>
</organism>
<evidence type="ECO:0000313" key="3">
    <source>
        <dbReference type="EMBL" id="SCE98737.1"/>
    </source>
</evidence>
<dbReference type="InterPro" id="IPR030395">
    <property type="entry name" value="GP_PDE_dom"/>
</dbReference>